<comment type="subcellular location">
    <subcellularLocation>
        <location evidence="1 6">Membrane</location>
        <topology evidence="1 6">Multi-pass membrane protein</topology>
    </subcellularLocation>
</comment>
<feature type="transmembrane region" description="Helical" evidence="6">
    <location>
        <begin position="88"/>
        <end position="112"/>
    </location>
</feature>
<feature type="transmembrane region" description="Helical" evidence="6">
    <location>
        <begin position="398"/>
        <end position="419"/>
    </location>
</feature>
<dbReference type="PANTHER" id="PTHR11101:SF80">
    <property type="entry name" value="PHOSPHATE TRANSPORTER"/>
    <property type="match status" value="1"/>
</dbReference>
<feature type="transmembrane region" description="Helical" evidence="6">
    <location>
        <begin position="261"/>
        <end position="279"/>
    </location>
</feature>
<sequence>MEILSQYGTILLILACAFGFFMAWGVGANDVANAMGTSVGSRALTIKQAIIIAMIFEFAGAYLAGGEVTATIRKGIIDSELFVDQPQLLVYGMLSALLAAGTWLMIASILGWPVSTTHSIVGAIVGFSAVGISVDAVSWGKVGSIVASWVVSPVLAGTISFLLFRSVQRLILNTEDPFTNAKRYIPFYMFAVGWMIAMVTLTKGLKHVLKDADIKLNFLQDAGIAALAGLVVMAVGMVMLKRIKRDPAREKDNRFANVERVFAILMIFTACAMAFAHGSNDVANAVGPLAAVVNTIQSGAVVAKATMPSWILLLGGAGIVVGLATYGFKVMATIGRKITELTPSRGFAAELGAAATVVLASGTGLPISTTHTLVGAVLGVGLARGIGALNMRMITTIAASWVVTLPAGAGLAIVFFFFFKGVFG</sequence>
<evidence type="ECO:0000313" key="8">
    <source>
        <dbReference type="Proteomes" id="UP000198658"/>
    </source>
</evidence>
<evidence type="ECO:0000256" key="1">
    <source>
        <dbReference type="ARBA" id="ARBA00004141"/>
    </source>
</evidence>
<proteinExistence type="inferred from homology"/>
<dbReference type="Pfam" id="PF01384">
    <property type="entry name" value="PHO4"/>
    <property type="match status" value="1"/>
</dbReference>
<keyword evidence="3 6" id="KW-0812">Transmembrane</keyword>
<reference evidence="8" key="1">
    <citation type="submission" date="2016-10" db="EMBL/GenBank/DDBJ databases">
        <authorList>
            <person name="Varghese N."/>
            <person name="Submissions S."/>
        </authorList>
    </citation>
    <scope>NUCLEOTIDE SEQUENCE [LARGE SCALE GENOMIC DNA]</scope>
    <source>
        <strain evidence="8">CGMCC 1.10657</strain>
    </source>
</reference>
<gene>
    <name evidence="7" type="ORF">SAMN05216562_1709</name>
</gene>
<feature type="transmembrane region" description="Helical" evidence="6">
    <location>
        <begin position="145"/>
        <end position="164"/>
    </location>
</feature>
<feature type="transmembrane region" description="Helical" evidence="6">
    <location>
        <begin position="185"/>
        <end position="202"/>
    </location>
</feature>
<evidence type="ECO:0000256" key="2">
    <source>
        <dbReference type="ARBA" id="ARBA00022448"/>
    </source>
</evidence>
<accession>A0A1H3YFX0</accession>
<dbReference type="Proteomes" id="UP000198658">
    <property type="component" value="Unassembled WGS sequence"/>
</dbReference>
<dbReference type="GO" id="GO:0005315">
    <property type="term" value="F:phosphate transmembrane transporter activity"/>
    <property type="evidence" value="ECO:0007669"/>
    <property type="project" value="InterPro"/>
</dbReference>
<evidence type="ECO:0000256" key="3">
    <source>
        <dbReference type="ARBA" id="ARBA00022692"/>
    </source>
</evidence>
<dbReference type="PANTHER" id="PTHR11101">
    <property type="entry name" value="PHOSPHATE TRANSPORTER"/>
    <property type="match status" value="1"/>
</dbReference>
<dbReference type="EMBL" id="FNQO01000002">
    <property type="protein sequence ID" value="SEA09832.1"/>
    <property type="molecule type" value="Genomic_DNA"/>
</dbReference>
<feature type="transmembrane region" description="Helical" evidence="6">
    <location>
        <begin position="307"/>
        <end position="326"/>
    </location>
</feature>
<dbReference type="OrthoDB" id="9779554at2"/>
<keyword evidence="5 6" id="KW-0472">Membrane</keyword>
<organism evidence="7 8">
    <name type="scientific">Microbulbifer marinus</name>
    <dbReference type="NCBI Taxonomy" id="658218"/>
    <lineage>
        <taxon>Bacteria</taxon>
        <taxon>Pseudomonadati</taxon>
        <taxon>Pseudomonadota</taxon>
        <taxon>Gammaproteobacteria</taxon>
        <taxon>Cellvibrionales</taxon>
        <taxon>Microbulbiferaceae</taxon>
        <taxon>Microbulbifer</taxon>
    </lineage>
</organism>
<feature type="transmembrane region" description="Helical" evidence="6">
    <location>
        <begin position="49"/>
        <end position="68"/>
    </location>
</feature>
<keyword evidence="2 6" id="KW-0813">Transport</keyword>
<keyword evidence="8" id="KW-1185">Reference proteome</keyword>
<dbReference type="AlphaFoldDB" id="A0A1H3YFX0"/>
<dbReference type="InterPro" id="IPR001204">
    <property type="entry name" value="Phos_transporter"/>
</dbReference>
<evidence type="ECO:0000256" key="5">
    <source>
        <dbReference type="ARBA" id="ARBA00023136"/>
    </source>
</evidence>
<evidence type="ECO:0000256" key="4">
    <source>
        <dbReference type="ARBA" id="ARBA00022989"/>
    </source>
</evidence>
<dbReference type="GO" id="GO:0016020">
    <property type="term" value="C:membrane"/>
    <property type="evidence" value="ECO:0007669"/>
    <property type="project" value="UniProtKB-SubCell"/>
</dbReference>
<evidence type="ECO:0000313" key="7">
    <source>
        <dbReference type="EMBL" id="SEA09832.1"/>
    </source>
</evidence>
<protein>
    <recommendedName>
        <fullName evidence="6">Phosphate transporter</fullName>
    </recommendedName>
</protein>
<feature type="transmembrane region" description="Helical" evidence="6">
    <location>
        <begin position="6"/>
        <end position="28"/>
    </location>
</feature>
<name>A0A1H3YFX0_9GAMM</name>
<dbReference type="GO" id="GO:0035435">
    <property type="term" value="P:phosphate ion transmembrane transport"/>
    <property type="evidence" value="ECO:0007669"/>
    <property type="project" value="TreeGrafter"/>
</dbReference>
<comment type="similarity">
    <text evidence="6">Belongs to the inorganic phosphate transporter (PiT) (TC 2.A.20) family.</text>
</comment>
<dbReference type="RefSeq" id="WP_091387236.1">
    <property type="nucleotide sequence ID" value="NZ_FNQO01000002.1"/>
</dbReference>
<keyword evidence="6" id="KW-0592">Phosphate transport</keyword>
<dbReference type="STRING" id="658218.SAMN05216562_1709"/>
<keyword evidence="4 6" id="KW-1133">Transmembrane helix</keyword>
<evidence type="ECO:0000256" key="6">
    <source>
        <dbReference type="RuleBase" id="RU363058"/>
    </source>
</evidence>
<feature type="transmembrane region" description="Helical" evidence="6">
    <location>
        <begin position="222"/>
        <end position="240"/>
    </location>
</feature>